<dbReference type="KEGG" id="haz:A9404_03845"/>
<accession>A0A191ZFI6</accession>
<gene>
    <name evidence="9" type="ORF">A9404_03845</name>
</gene>
<evidence type="ECO:0000256" key="7">
    <source>
        <dbReference type="RuleBase" id="RU362064"/>
    </source>
</evidence>
<keyword evidence="10" id="KW-1185">Reference proteome</keyword>
<dbReference type="Pfam" id="PF04347">
    <property type="entry name" value="FliO"/>
    <property type="match status" value="1"/>
</dbReference>
<dbReference type="Proteomes" id="UP000078596">
    <property type="component" value="Chromosome"/>
</dbReference>
<dbReference type="PANTHER" id="PTHR38766">
    <property type="entry name" value="FLAGELLAR PROTEIN FLIO"/>
    <property type="match status" value="1"/>
</dbReference>
<dbReference type="GO" id="GO:0044781">
    <property type="term" value="P:bacterial-type flagellum organization"/>
    <property type="evidence" value="ECO:0007669"/>
    <property type="project" value="UniProtKB-UniRule"/>
</dbReference>
<keyword evidence="4 7" id="KW-0472">Membrane</keyword>
<dbReference type="EMBL" id="CP016027">
    <property type="protein sequence ID" value="ANJ66625.1"/>
    <property type="molecule type" value="Genomic_DNA"/>
</dbReference>
<feature type="transmembrane region" description="Helical" evidence="7">
    <location>
        <begin position="48"/>
        <end position="69"/>
    </location>
</feature>
<dbReference type="NCBIfam" id="TIGR03500">
    <property type="entry name" value="FliO_TIGR"/>
    <property type="match status" value="1"/>
</dbReference>
<comment type="similarity">
    <text evidence="6 7">Belongs to the FliO/MopB family.</text>
</comment>
<evidence type="ECO:0000256" key="1">
    <source>
        <dbReference type="ARBA" id="ARBA00022475"/>
    </source>
</evidence>
<dbReference type="AlphaFoldDB" id="A0A191ZFI6"/>
<evidence type="ECO:0000313" key="10">
    <source>
        <dbReference type="Proteomes" id="UP000078596"/>
    </source>
</evidence>
<evidence type="ECO:0000256" key="6">
    <source>
        <dbReference type="ARBA" id="ARBA00037937"/>
    </source>
</evidence>
<feature type="region of interest" description="Disordered" evidence="8">
    <location>
        <begin position="132"/>
        <end position="184"/>
    </location>
</feature>
<reference evidence="9 10" key="1">
    <citation type="submission" date="2016-06" db="EMBL/GenBank/DDBJ databases">
        <title>Insight into the functional genes involving in sulfur oxidation in Pearl River water.</title>
        <authorList>
            <person name="Luo J."/>
            <person name="Tan X."/>
            <person name="Lin W."/>
        </authorList>
    </citation>
    <scope>NUCLEOTIDE SEQUENCE [LARGE SCALE GENOMIC DNA]</scope>
    <source>
        <strain evidence="9 10">LS2</strain>
    </source>
</reference>
<evidence type="ECO:0000313" key="9">
    <source>
        <dbReference type="EMBL" id="ANJ66625.1"/>
    </source>
</evidence>
<dbReference type="InterPro" id="IPR052205">
    <property type="entry name" value="FliO/MopB"/>
</dbReference>
<dbReference type="OrthoDB" id="5741235at2"/>
<dbReference type="PANTHER" id="PTHR38766:SF1">
    <property type="entry name" value="FLAGELLAR PROTEIN FLIO"/>
    <property type="match status" value="1"/>
</dbReference>
<evidence type="ECO:0000256" key="3">
    <source>
        <dbReference type="ARBA" id="ARBA00022989"/>
    </source>
</evidence>
<dbReference type="GO" id="GO:0005886">
    <property type="term" value="C:plasma membrane"/>
    <property type="evidence" value="ECO:0007669"/>
    <property type="project" value="UniProtKB-SubCell"/>
</dbReference>
<keyword evidence="9" id="KW-0282">Flagellum</keyword>
<sequence length="184" mass="20075">MIFQGRTILGRILFLYGIWACAPVIAGTPGHPEAVPAPVAFDPLSTSYLFKMMLSLFLVLVLMFVVVWLMKRTGRFAGRAGNYPLRVLTQLSVGTRERVLLVAVGDRQMLLGVTNGQIEALGWVDPPIAPEERQSFSSSGGADHPFARLLQNQVGNRRQPADPVIDPTPAAQNEKPVPSSEPRS</sequence>
<keyword evidence="9" id="KW-0966">Cell projection</keyword>
<dbReference type="InterPro" id="IPR022781">
    <property type="entry name" value="Flagellar_biosynth_FliO"/>
</dbReference>
<organism evidence="9 10">
    <name type="scientific">Halothiobacillus diazotrophicus</name>
    <dbReference type="NCBI Taxonomy" id="1860122"/>
    <lineage>
        <taxon>Bacteria</taxon>
        <taxon>Pseudomonadati</taxon>
        <taxon>Pseudomonadota</taxon>
        <taxon>Gammaproteobacteria</taxon>
        <taxon>Chromatiales</taxon>
        <taxon>Halothiobacillaceae</taxon>
        <taxon>Halothiobacillus</taxon>
    </lineage>
</organism>
<dbReference type="STRING" id="1860122.A9404_03845"/>
<evidence type="ECO:0000256" key="4">
    <source>
        <dbReference type="ARBA" id="ARBA00023136"/>
    </source>
</evidence>
<name>A0A191ZFI6_9GAMM</name>
<keyword evidence="2 7" id="KW-0812">Transmembrane</keyword>
<evidence type="ECO:0000256" key="2">
    <source>
        <dbReference type="ARBA" id="ARBA00022692"/>
    </source>
</evidence>
<evidence type="ECO:0000256" key="8">
    <source>
        <dbReference type="SAM" id="MobiDB-lite"/>
    </source>
</evidence>
<comment type="subcellular location">
    <subcellularLocation>
        <location evidence="7">Cell membrane</location>
    </subcellularLocation>
    <subcellularLocation>
        <location evidence="7">Bacterial flagellum basal body</location>
    </subcellularLocation>
</comment>
<dbReference type="GO" id="GO:0009425">
    <property type="term" value="C:bacterial-type flagellum basal body"/>
    <property type="evidence" value="ECO:0007669"/>
    <property type="project" value="UniProtKB-SubCell"/>
</dbReference>
<keyword evidence="1 7" id="KW-1003">Cell membrane</keyword>
<proteinExistence type="inferred from homology"/>
<keyword evidence="3 7" id="KW-1133">Transmembrane helix</keyword>
<keyword evidence="5 7" id="KW-0975">Bacterial flagellum</keyword>
<feature type="transmembrane region" description="Helical" evidence="7">
    <location>
        <begin position="12"/>
        <end position="28"/>
    </location>
</feature>
<protein>
    <recommendedName>
        <fullName evidence="7">Flagellar protein</fullName>
    </recommendedName>
</protein>
<keyword evidence="9" id="KW-0969">Cilium</keyword>
<evidence type="ECO:0000256" key="5">
    <source>
        <dbReference type="ARBA" id="ARBA00023143"/>
    </source>
</evidence>